<reference evidence="3 4" key="1">
    <citation type="submission" date="2020-08" db="EMBL/GenBank/DDBJ databases">
        <title>Bridging the membrane lipid divide: bacteria of the FCB group superphylum have the potential to synthesize archaeal ether lipids.</title>
        <authorList>
            <person name="Villanueva L."/>
            <person name="Von Meijenfeldt F.A.B."/>
            <person name="Westbye A.B."/>
            <person name="Yadav S."/>
            <person name="Hopmans E.C."/>
            <person name="Dutilh B.E."/>
            <person name="Sinninghe Damste J.S."/>
        </authorList>
    </citation>
    <scope>NUCLEOTIDE SEQUENCE [LARGE SCALE GENOMIC DNA]</scope>
    <source>
        <strain evidence="3">NIOZ-UU82</strain>
    </source>
</reference>
<dbReference type="SMART" id="SM00471">
    <property type="entry name" value="HDc"/>
    <property type="match status" value="1"/>
</dbReference>
<dbReference type="Pfam" id="PF13487">
    <property type="entry name" value="HD_5"/>
    <property type="match status" value="1"/>
</dbReference>
<protein>
    <submittedName>
        <fullName evidence="3">HD domain-containing protein</fullName>
    </submittedName>
</protein>
<organism evidence="3 4">
    <name type="scientific">Candidatus Desulfaltia bathyphila</name>
    <dbReference type="NCBI Taxonomy" id="2841697"/>
    <lineage>
        <taxon>Bacteria</taxon>
        <taxon>Pseudomonadati</taxon>
        <taxon>Thermodesulfobacteriota</taxon>
        <taxon>Desulfobacteria</taxon>
        <taxon>Desulfobacterales</taxon>
        <taxon>Desulfobacterales incertae sedis</taxon>
        <taxon>Candidatus Desulfaltia</taxon>
    </lineage>
</organism>
<proteinExistence type="predicted"/>
<evidence type="ECO:0000259" key="2">
    <source>
        <dbReference type="PROSITE" id="PS51832"/>
    </source>
</evidence>
<dbReference type="PANTHER" id="PTHR45228">
    <property type="entry name" value="CYCLIC DI-GMP PHOSPHODIESTERASE TM_0186-RELATED"/>
    <property type="match status" value="1"/>
</dbReference>
<dbReference type="CDD" id="cd00077">
    <property type="entry name" value="HDc"/>
    <property type="match status" value="1"/>
</dbReference>
<dbReference type="PANTHER" id="PTHR45228:SF1">
    <property type="entry name" value="CYCLIC DI-GMP PHOSPHODIESTERASE TM_0186"/>
    <property type="match status" value="1"/>
</dbReference>
<dbReference type="InterPro" id="IPR037522">
    <property type="entry name" value="HD_GYP_dom"/>
</dbReference>
<dbReference type="InterPro" id="IPR052020">
    <property type="entry name" value="Cyclic_di-GMP/3'3'-cGAMP_PDE"/>
</dbReference>
<dbReference type="SUPFAM" id="SSF109604">
    <property type="entry name" value="HD-domain/PDEase-like"/>
    <property type="match status" value="1"/>
</dbReference>
<evidence type="ECO:0000313" key="3">
    <source>
        <dbReference type="EMBL" id="MBC8199402.1"/>
    </source>
</evidence>
<dbReference type="InterPro" id="IPR003607">
    <property type="entry name" value="HD/PDEase_dom"/>
</dbReference>
<evidence type="ECO:0000256" key="1">
    <source>
        <dbReference type="SAM" id="Coils"/>
    </source>
</evidence>
<comment type="caution">
    <text evidence="3">The sequence shown here is derived from an EMBL/GenBank/DDBJ whole genome shotgun (WGS) entry which is preliminary data.</text>
</comment>
<accession>A0A8J6N6H1</accession>
<dbReference type="Gene3D" id="1.10.3210.10">
    <property type="entry name" value="Hypothetical protein af1432"/>
    <property type="match status" value="1"/>
</dbReference>
<dbReference type="PROSITE" id="PS51832">
    <property type="entry name" value="HD_GYP"/>
    <property type="match status" value="1"/>
</dbReference>
<keyword evidence="1" id="KW-0175">Coiled coil</keyword>
<dbReference type="AlphaFoldDB" id="A0A8J6N6H1"/>
<feature type="coiled-coil region" evidence="1">
    <location>
        <begin position="20"/>
        <end position="47"/>
    </location>
</feature>
<evidence type="ECO:0000313" key="4">
    <source>
        <dbReference type="Proteomes" id="UP000603545"/>
    </source>
</evidence>
<dbReference type="EMBL" id="JACNLL010000051">
    <property type="protein sequence ID" value="MBC8199402.1"/>
    <property type="molecule type" value="Genomic_DNA"/>
</dbReference>
<feature type="domain" description="HD-GYP" evidence="2">
    <location>
        <begin position="44"/>
        <end position="241"/>
    </location>
</feature>
<gene>
    <name evidence="3" type="ORF">H8E80_05065</name>
</gene>
<sequence length="252" mass="28612">MKIDKFRAKYSDADQLKKYAEDLVKIYKSEKQKRKELKAANVELHKAYLETIYRLAIAAEYRDEDTGDHIIRIGRYSALIAKKLRISDIKPEDILYAAPMHDIGKIGIPDNILLKPGKLTDEEFDIVKSHTTIGAKILSNSNAKKIMLAEQIALSHHEKWNGQGYPNGLSGEDIPLAARIVAVVDVFDALTSKRPYKKSFPVEVALNIMKKERGQHFDPDVLDIFLANIDRILKIMGSVKKDDFFAFKLSLE</sequence>
<dbReference type="Proteomes" id="UP000603545">
    <property type="component" value="Unassembled WGS sequence"/>
</dbReference>
<name>A0A8J6N6H1_9BACT</name>